<gene>
    <name evidence="3" type="ordered locus">Desmer_4446</name>
</gene>
<dbReference type="PANTHER" id="PTHR30404">
    <property type="entry name" value="N-ACETYLMURAMOYL-L-ALANINE AMIDASE"/>
    <property type="match status" value="1"/>
</dbReference>
<dbReference type="AlphaFoldDB" id="J7IWP5"/>
<sequence>MAELKIYDLVFDPGHGGPDPGAVGPTTKEKDNVLMLAKKTAAILEATGRFQVKFTRATDKDFCEPAPYNDDLDLKNRVKVANALGGDAFYSFHNNSAAVKAYGNEVYALAAGGEGEKMAKAIRARMALLGMVDRGVKYANWYVLKWTDMPAVLIEYGFINSEESVILAKIDQAALAIAQGIGDHFGVSVSANVIKKEVYEMKEAVLAHGIEDYLVPARRESIKLGNCAVFLRFDDKTPPADIYKAEHLTIVGGGSVGHPNETILSGKTWGDTAAAVSATGA</sequence>
<dbReference type="RefSeq" id="WP_014905158.1">
    <property type="nucleotide sequence ID" value="NC_018515.1"/>
</dbReference>
<dbReference type="SUPFAM" id="SSF53187">
    <property type="entry name" value="Zn-dependent exopeptidases"/>
    <property type="match status" value="1"/>
</dbReference>
<dbReference type="GO" id="GO:0009253">
    <property type="term" value="P:peptidoglycan catabolic process"/>
    <property type="evidence" value="ECO:0007669"/>
    <property type="project" value="InterPro"/>
</dbReference>
<keyword evidence="1" id="KW-0378">Hydrolase</keyword>
<dbReference type="PANTHER" id="PTHR30404:SF0">
    <property type="entry name" value="N-ACETYLMURAMOYL-L-ALANINE AMIDASE AMIC"/>
    <property type="match status" value="1"/>
</dbReference>
<dbReference type="Gene3D" id="3.40.630.40">
    <property type="entry name" value="Zn-dependent exopeptidases"/>
    <property type="match status" value="1"/>
</dbReference>
<dbReference type="KEGG" id="dmi:Desmer_4446"/>
<dbReference type="InterPro" id="IPR050695">
    <property type="entry name" value="N-acetylmuramoyl_amidase_3"/>
</dbReference>
<keyword evidence="4" id="KW-1185">Reference proteome</keyword>
<proteinExistence type="predicted"/>
<evidence type="ECO:0000313" key="3">
    <source>
        <dbReference type="EMBL" id="AFQ46252.1"/>
    </source>
</evidence>
<dbReference type="eggNOG" id="COG0860">
    <property type="taxonomic scope" value="Bacteria"/>
</dbReference>
<dbReference type="EMBL" id="CP003629">
    <property type="protein sequence ID" value="AFQ46252.1"/>
    <property type="molecule type" value="Genomic_DNA"/>
</dbReference>
<dbReference type="Proteomes" id="UP000005262">
    <property type="component" value="Chromosome"/>
</dbReference>
<feature type="domain" description="MurNAc-LAA" evidence="2">
    <location>
        <begin position="78"/>
        <end position="182"/>
    </location>
</feature>
<evidence type="ECO:0000259" key="2">
    <source>
        <dbReference type="SMART" id="SM00646"/>
    </source>
</evidence>
<organism evidence="3 4">
    <name type="scientific">Desulfosporosinus meridiei (strain ATCC BAA-275 / DSM 13257 / KCTC 12902 / NCIMB 13706 / S10)</name>
    <dbReference type="NCBI Taxonomy" id="768704"/>
    <lineage>
        <taxon>Bacteria</taxon>
        <taxon>Bacillati</taxon>
        <taxon>Bacillota</taxon>
        <taxon>Clostridia</taxon>
        <taxon>Eubacteriales</taxon>
        <taxon>Desulfitobacteriaceae</taxon>
        <taxon>Desulfosporosinus</taxon>
    </lineage>
</organism>
<dbReference type="SMART" id="SM00646">
    <property type="entry name" value="Ami_3"/>
    <property type="match status" value="1"/>
</dbReference>
<dbReference type="HOGENOM" id="CLU_989468_0_0_9"/>
<dbReference type="InterPro" id="IPR002508">
    <property type="entry name" value="MurNAc-LAA_cat"/>
</dbReference>
<name>J7IWP5_DESMD</name>
<dbReference type="GO" id="GO:0008745">
    <property type="term" value="F:N-acetylmuramoyl-L-alanine amidase activity"/>
    <property type="evidence" value="ECO:0007669"/>
    <property type="project" value="InterPro"/>
</dbReference>
<dbReference type="GO" id="GO:0030288">
    <property type="term" value="C:outer membrane-bounded periplasmic space"/>
    <property type="evidence" value="ECO:0007669"/>
    <property type="project" value="TreeGrafter"/>
</dbReference>
<dbReference type="eggNOG" id="COG3023">
    <property type="taxonomic scope" value="Bacteria"/>
</dbReference>
<dbReference type="CDD" id="cd02696">
    <property type="entry name" value="MurNAc-LAA"/>
    <property type="match status" value="1"/>
</dbReference>
<dbReference type="Pfam" id="PF01520">
    <property type="entry name" value="Amidase_3"/>
    <property type="match status" value="1"/>
</dbReference>
<accession>J7IWP5</accession>
<protein>
    <submittedName>
        <fullName evidence="3">N-acetylmuramoyl-L-alanine amidase</fullName>
    </submittedName>
</protein>
<dbReference type="STRING" id="768704.Desmer_4446"/>
<reference evidence="4" key="2">
    <citation type="submission" date="2012-08" db="EMBL/GenBank/DDBJ databases">
        <title>Finished genome of Desulfosporosinus meridiei DSM 13257.</title>
        <authorList>
            <person name="Huntemann M."/>
            <person name="Wei C.-L."/>
            <person name="Han J."/>
            <person name="Detter J.C."/>
            <person name="Han C."/>
            <person name="Davenport K."/>
            <person name="Daligault H."/>
            <person name="Erkkila T."/>
            <person name="Gu W."/>
            <person name="Munk A.C.C."/>
            <person name="Teshima H."/>
            <person name="Xu Y."/>
            <person name="Chain P."/>
            <person name="Tapia R."/>
            <person name="Chen A."/>
            <person name="Krypides N."/>
            <person name="Mavromatis K."/>
            <person name="Markowitz V."/>
            <person name="Szeto E."/>
            <person name="Ivanova N."/>
            <person name="Mikhailova N."/>
            <person name="Ovchinnikova G."/>
            <person name="Pagani I."/>
            <person name="Pati A."/>
            <person name="Goodwin L."/>
            <person name="Peters L."/>
            <person name="Pitluck S."/>
            <person name="Woyke T."/>
            <person name="Pester M."/>
            <person name="Spring S."/>
            <person name="Ollivier B."/>
            <person name="Rattei T."/>
            <person name="Klenk H.-P."/>
            <person name="Wagner M."/>
            <person name="Loy A."/>
        </authorList>
    </citation>
    <scope>NUCLEOTIDE SEQUENCE [LARGE SCALE GENOMIC DNA]</scope>
    <source>
        <strain evidence="4">ATCC BAA-275 / DSM 13257 / NCIMB 13706 / S10</strain>
    </source>
</reference>
<evidence type="ECO:0000313" key="4">
    <source>
        <dbReference type="Proteomes" id="UP000005262"/>
    </source>
</evidence>
<evidence type="ECO:0000256" key="1">
    <source>
        <dbReference type="ARBA" id="ARBA00022801"/>
    </source>
</evidence>
<reference evidence="3 4" key="1">
    <citation type="journal article" date="2012" name="J. Bacteriol.">
        <title>Complete genome sequences of Desulfosporosinus orientis DSM765T, Desulfosporosinus youngiae DSM17734T, Desulfosporosinus meridiei DSM13257T, and Desulfosporosinus acidiphilus DSM22704T.</title>
        <authorList>
            <person name="Pester M."/>
            <person name="Brambilla E."/>
            <person name="Alazard D."/>
            <person name="Rattei T."/>
            <person name="Weinmaier T."/>
            <person name="Han J."/>
            <person name="Lucas S."/>
            <person name="Lapidus A."/>
            <person name="Cheng J.F."/>
            <person name="Goodwin L."/>
            <person name="Pitluck S."/>
            <person name="Peters L."/>
            <person name="Ovchinnikova G."/>
            <person name="Teshima H."/>
            <person name="Detter J.C."/>
            <person name="Han C.S."/>
            <person name="Tapia R."/>
            <person name="Land M.L."/>
            <person name="Hauser L."/>
            <person name="Kyrpides N.C."/>
            <person name="Ivanova N.N."/>
            <person name="Pagani I."/>
            <person name="Huntmann M."/>
            <person name="Wei C.L."/>
            <person name="Davenport K.W."/>
            <person name="Daligault H."/>
            <person name="Chain P.S."/>
            <person name="Chen A."/>
            <person name="Mavromatis K."/>
            <person name="Markowitz V."/>
            <person name="Szeto E."/>
            <person name="Mikhailova N."/>
            <person name="Pati A."/>
            <person name="Wagner M."/>
            <person name="Woyke T."/>
            <person name="Ollivier B."/>
            <person name="Klenk H.P."/>
            <person name="Spring S."/>
            <person name="Loy A."/>
        </authorList>
    </citation>
    <scope>NUCLEOTIDE SEQUENCE [LARGE SCALE GENOMIC DNA]</scope>
    <source>
        <strain evidence="4">ATCC BAA-275 / DSM 13257 / NCIMB 13706 / S10</strain>
    </source>
</reference>